<organism evidence="3 4">
    <name type="scientific">Cinchona calisaya</name>
    <dbReference type="NCBI Taxonomy" id="153742"/>
    <lineage>
        <taxon>Eukaryota</taxon>
        <taxon>Viridiplantae</taxon>
        <taxon>Streptophyta</taxon>
        <taxon>Embryophyta</taxon>
        <taxon>Tracheophyta</taxon>
        <taxon>Spermatophyta</taxon>
        <taxon>Magnoliopsida</taxon>
        <taxon>eudicotyledons</taxon>
        <taxon>Gunneridae</taxon>
        <taxon>Pentapetalae</taxon>
        <taxon>asterids</taxon>
        <taxon>lamiids</taxon>
        <taxon>Gentianales</taxon>
        <taxon>Rubiaceae</taxon>
        <taxon>Cinchonoideae</taxon>
        <taxon>Cinchoneae</taxon>
        <taxon>Cinchona</taxon>
    </lineage>
</organism>
<keyword evidence="1" id="KW-0472">Membrane</keyword>
<keyword evidence="4" id="KW-1185">Reference proteome</keyword>
<dbReference type="Gene3D" id="3.80.10.10">
    <property type="entry name" value="Ribonuclease Inhibitor"/>
    <property type="match status" value="1"/>
</dbReference>
<keyword evidence="1" id="KW-0812">Transmembrane</keyword>
<dbReference type="PANTHER" id="PTHR34145:SF28">
    <property type="entry name" value="F-BOX DOMAIN-CONTAINING PROTEIN"/>
    <property type="match status" value="1"/>
</dbReference>
<dbReference type="InterPro" id="IPR001810">
    <property type="entry name" value="F-box_dom"/>
</dbReference>
<dbReference type="PANTHER" id="PTHR34145">
    <property type="entry name" value="OS02G0105600 PROTEIN"/>
    <property type="match status" value="1"/>
</dbReference>
<dbReference type="SUPFAM" id="SSF81383">
    <property type="entry name" value="F-box domain"/>
    <property type="match status" value="1"/>
</dbReference>
<dbReference type="InterPro" id="IPR055357">
    <property type="entry name" value="LRR_At1g61320_AtMIF1"/>
</dbReference>
<evidence type="ECO:0000256" key="1">
    <source>
        <dbReference type="SAM" id="Phobius"/>
    </source>
</evidence>
<sequence>MTKNFKISDGLPLVTLAGTGAAIAIGIGIKMTVTLVEKHRKHKDALGDKHEDRISLLSDDLLSDIMSRLNVIEAVRTRILSRRWRNIFLSNSRLHFDCNMFGSIQHNHKSRHCCQHKFKFIKAVDQCLKRFSGQSINYFGLKCCLGKEFAPNFNRWMKSIASFGVQELMVKFCSPSEFPFQLLFEVASLKHLQLASCTLQRSFKGQFKSLQFLYLDAVPLDKGEFTSILSSCMNLQGITVAHCKLPQKLSISGHCLQLRSVLIQSCSGVLEIEIRHGNLSAFCCYTDKMMRYSLPFAPKLDLLCINFNARYTLPYFFFEVAKGCAGLKKLLIQTKTDELKCTVFASMLSNLRVLYLLTVLNTKADPLNVGRILALCPLLEHFRLLARGRVGNEPRAAKSSAVAATEHHAHLKLIELEGFRGTRNDIELASYMLRSAPALERLSLFTSYTCFLPDFSWTEHKDYVMDNEQRQLIYKELEGQAISSKAKVVIS</sequence>
<name>A0ABD2ZIE0_9GENT</name>
<evidence type="ECO:0000313" key="4">
    <source>
        <dbReference type="Proteomes" id="UP001630127"/>
    </source>
</evidence>
<dbReference type="EMBL" id="JBJUIK010000009">
    <property type="protein sequence ID" value="KAL3518182.1"/>
    <property type="molecule type" value="Genomic_DNA"/>
</dbReference>
<proteinExistence type="predicted"/>
<gene>
    <name evidence="3" type="ORF">ACH5RR_020771</name>
</gene>
<dbReference type="AlphaFoldDB" id="A0ABD2ZIE0"/>
<dbReference type="Pfam" id="PF00646">
    <property type="entry name" value="F-box"/>
    <property type="match status" value="1"/>
</dbReference>
<reference evidence="3 4" key="1">
    <citation type="submission" date="2024-11" db="EMBL/GenBank/DDBJ databases">
        <title>A near-complete genome assembly of Cinchona calisaya.</title>
        <authorList>
            <person name="Lian D.C."/>
            <person name="Zhao X.W."/>
            <person name="Wei L."/>
        </authorList>
    </citation>
    <scope>NUCLEOTIDE SEQUENCE [LARGE SCALE GENOMIC DNA]</scope>
    <source>
        <tissue evidence="3">Nenye</tissue>
    </source>
</reference>
<dbReference type="InterPro" id="IPR036047">
    <property type="entry name" value="F-box-like_dom_sf"/>
</dbReference>
<dbReference type="InterPro" id="IPR053772">
    <property type="entry name" value="At1g61320/At1g61330-like"/>
</dbReference>
<dbReference type="SUPFAM" id="SSF52047">
    <property type="entry name" value="RNI-like"/>
    <property type="match status" value="1"/>
</dbReference>
<dbReference type="InterPro" id="IPR032675">
    <property type="entry name" value="LRR_dom_sf"/>
</dbReference>
<dbReference type="Pfam" id="PF23622">
    <property type="entry name" value="LRR_At1g61320_AtMIF1"/>
    <property type="match status" value="1"/>
</dbReference>
<evidence type="ECO:0000259" key="2">
    <source>
        <dbReference type="SMART" id="SM00256"/>
    </source>
</evidence>
<feature type="transmembrane region" description="Helical" evidence="1">
    <location>
        <begin position="12"/>
        <end position="33"/>
    </location>
</feature>
<evidence type="ECO:0000313" key="3">
    <source>
        <dbReference type="EMBL" id="KAL3518182.1"/>
    </source>
</evidence>
<accession>A0ABD2ZIE0</accession>
<feature type="domain" description="F-box" evidence="2">
    <location>
        <begin position="57"/>
        <end position="98"/>
    </location>
</feature>
<protein>
    <recommendedName>
        <fullName evidence="2">F-box domain-containing protein</fullName>
    </recommendedName>
</protein>
<dbReference type="SMART" id="SM00256">
    <property type="entry name" value="FBOX"/>
    <property type="match status" value="1"/>
</dbReference>
<dbReference type="Proteomes" id="UP001630127">
    <property type="component" value="Unassembled WGS sequence"/>
</dbReference>
<comment type="caution">
    <text evidence="3">The sequence shown here is derived from an EMBL/GenBank/DDBJ whole genome shotgun (WGS) entry which is preliminary data.</text>
</comment>
<keyword evidence="1" id="KW-1133">Transmembrane helix</keyword>